<dbReference type="InterPro" id="IPR001539">
    <property type="entry name" value="Peptidase_U32"/>
</dbReference>
<accession>A0ABN5AAJ3</accession>
<protein>
    <submittedName>
        <fullName evidence="5">Peptidase U32</fullName>
    </submittedName>
</protein>
<dbReference type="Pfam" id="PF16325">
    <property type="entry name" value="Peptidase_U32_C"/>
    <property type="match status" value="1"/>
</dbReference>
<dbReference type="Pfam" id="PF01136">
    <property type="entry name" value="Peptidase_U32"/>
    <property type="match status" value="1"/>
</dbReference>
<dbReference type="InterPro" id="IPR032525">
    <property type="entry name" value="Peptidase_U32_C"/>
</dbReference>
<dbReference type="PANTHER" id="PTHR30217">
    <property type="entry name" value="PEPTIDASE U32 FAMILY"/>
    <property type="match status" value="1"/>
</dbReference>
<evidence type="ECO:0000256" key="3">
    <source>
        <dbReference type="ARBA" id="ARBA00038374"/>
    </source>
</evidence>
<dbReference type="Gene3D" id="2.40.30.10">
    <property type="entry name" value="Translation factors"/>
    <property type="match status" value="1"/>
</dbReference>
<feature type="domain" description="Peptidase family U32 C-terminal" evidence="4">
    <location>
        <begin position="328"/>
        <end position="407"/>
    </location>
</feature>
<evidence type="ECO:0000313" key="5">
    <source>
        <dbReference type="EMBL" id="ASB41971.1"/>
    </source>
</evidence>
<dbReference type="Proteomes" id="UP000196710">
    <property type="component" value="Chromosome"/>
</dbReference>
<evidence type="ECO:0000256" key="1">
    <source>
        <dbReference type="ARBA" id="ARBA00022670"/>
    </source>
</evidence>
<keyword evidence="6" id="KW-1185">Reference proteome</keyword>
<dbReference type="RefSeq" id="WP_066538892.1">
    <property type="nucleotide sequence ID" value="NZ_CP021422.1"/>
</dbReference>
<evidence type="ECO:0000313" key="6">
    <source>
        <dbReference type="Proteomes" id="UP000196710"/>
    </source>
</evidence>
<organism evidence="5 6">
    <name type="scientific">Acutalibacter muris</name>
    <dbReference type="NCBI Taxonomy" id="1796620"/>
    <lineage>
        <taxon>Bacteria</taxon>
        <taxon>Bacillati</taxon>
        <taxon>Bacillota</taxon>
        <taxon>Clostridia</taxon>
        <taxon>Eubacteriales</taxon>
        <taxon>Acutalibacteraceae</taxon>
        <taxon>Acutalibacter</taxon>
    </lineage>
</organism>
<gene>
    <name evidence="5" type="ORF">ADH66_15700</name>
</gene>
<evidence type="ECO:0000259" key="4">
    <source>
        <dbReference type="Pfam" id="PF16325"/>
    </source>
</evidence>
<keyword evidence="2" id="KW-0378">Hydrolase</keyword>
<sequence length="411" mass="46305">MMRKSEHEFRPKPELLSPAGDMERLEAAVRYGADAVYLAGKDYGMRAAPGNFTREELKRAVELCHNNGVRVHVTCNTLPRNHELRELPGFLSYCAEIGVDALIICDLGVLSLAREYAPGVDLHVSTQTGIVNYAAAKACYDLGARRVVLAREVPLSEIKEIRENIPDDLELEAFVHGSMCVSFSGRCLLSNYMTGRDANRGQCAQPCRWEYFLTEKQRPERHFSIVERGDGTYIMNSNDLCMIEHIPEMLDAGICSLKIEGRAKSAYYVACVTAAYRRAIDFFYEHPGEKLPPEILSETEKISHRTYSPGFYFGGEPGQTTDCSHYTRNYQVAAVCAGRSGEYVLLRQRNKFLRGAAVDVLQPGEAFTATLTEIYNEDFEPLESAPHAEMPVYWRTTLPLEEGAYIRIRRE</sequence>
<dbReference type="Gene3D" id="3.20.20.150">
    <property type="entry name" value="Divalent-metal-dependent TIM barrel enzymes"/>
    <property type="match status" value="1"/>
</dbReference>
<keyword evidence="1" id="KW-0645">Protease</keyword>
<dbReference type="SUPFAM" id="SSF51395">
    <property type="entry name" value="FMN-linked oxidoreductases"/>
    <property type="match status" value="1"/>
</dbReference>
<evidence type="ECO:0000256" key="2">
    <source>
        <dbReference type="ARBA" id="ARBA00022801"/>
    </source>
</evidence>
<comment type="similarity">
    <text evidence="3">Belongs to the peptidase U32 family.</text>
</comment>
<name>A0ABN5AAJ3_9FIRM</name>
<proteinExistence type="inferred from homology"/>
<dbReference type="PROSITE" id="PS01276">
    <property type="entry name" value="PEPTIDASE_U32"/>
    <property type="match status" value="1"/>
</dbReference>
<reference evidence="6" key="1">
    <citation type="submission" date="2017-05" db="EMBL/GenBank/DDBJ databases">
        <title>Improved OligoMM genomes.</title>
        <authorList>
            <person name="Garzetti D."/>
        </authorList>
    </citation>
    <scope>NUCLEOTIDE SEQUENCE [LARGE SCALE GENOMIC DNA]</scope>
    <source>
        <strain evidence="6">KB18</strain>
    </source>
</reference>
<dbReference type="EMBL" id="CP021422">
    <property type="protein sequence ID" value="ASB41971.1"/>
    <property type="molecule type" value="Genomic_DNA"/>
</dbReference>
<dbReference type="InterPro" id="IPR051454">
    <property type="entry name" value="RNA/ubiquinone_mod_enzymes"/>
</dbReference>
<dbReference type="PANTHER" id="PTHR30217:SF6">
    <property type="entry name" value="TRNA HYDROXYLATION PROTEIN P"/>
    <property type="match status" value="1"/>
</dbReference>